<feature type="signal peptide" evidence="1">
    <location>
        <begin position="1"/>
        <end position="21"/>
    </location>
</feature>
<evidence type="ECO:0000256" key="1">
    <source>
        <dbReference type="SAM" id="SignalP"/>
    </source>
</evidence>
<evidence type="ECO:0000313" key="3">
    <source>
        <dbReference type="Proteomes" id="UP001066276"/>
    </source>
</evidence>
<gene>
    <name evidence="2" type="ORF">NDU88_008817</name>
</gene>
<sequence length="74" mass="8874">MMAVHVLVLVLEAIDVRLSSSRLSHHPFHNVYKYVWGEELMVTKSKTLRILREQEQRKSYQMSLHHSQLEIFRI</sequence>
<dbReference type="Proteomes" id="UP001066276">
    <property type="component" value="Chromosome 5"/>
</dbReference>
<organism evidence="2 3">
    <name type="scientific">Pleurodeles waltl</name>
    <name type="common">Iberian ribbed newt</name>
    <dbReference type="NCBI Taxonomy" id="8319"/>
    <lineage>
        <taxon>Eukaryota</taxon>
        <taxon>Metazoa</taxon>
        <taxon>Chordata</taxon>
        <taxon>Craniata</taxon>
        <taxon>Vertebrata</taxon>
        <taxon>Euteleostomi</taxon>
        <taxon>Amphibia</taxon>
        <taxon>Batrachia</taxon>
        <taxon>Caudata</taxon>
        <taxon>Salamandroidea</taxon>
        <taxon>Salamandridae</taxon>
        <taxon>Pleurodelinae</taxon>
        <taxon>Pleurodeles</taxon>
    </lineage>
</organism>
<dbReference type="AlphaFoldDB" id="A0AAV7RWU3"/>
<dbReference type="EMBL" id="JANPWB010000009">
    <property type="protein sequence ID" value="KAJ1156092.1"/>
    <property type="molecule type" value="Genomic_DNA"/>
</dbReference>
<keyword evidence="3" id="KW-1185">Reference proteome</keyword>
<name>A0AAV7RWU3_PLEWA</name>
<reference evidence="2" key="1">
    <citation type="journal article" date="2022" name="bioRxiv">
        <title>Sequencing and chromosome-scale assembly of the giantPleurodeles waltlgenome.</title>
        <authorList>
            <person name="Brown T."/>
            <person name="Elewa A."/>
            <person name="Iarovenko S."/>
            <person name="Subramanian E."/>
            <person name="Araus A.J."/>
            <person name="Petzold A."/>
            <person name="Susuki M."/>
            <person name="Suzuki K.-i.T."/>
            <person name="Hayashi T."/>
            <person name="Toyoda A."/>
            <person name="Oliveira C."/>
            <person name="Osipova E."/>
            <person name="Leigh N.D."/>
            <person name="Simon A."/>
            <person name="Yun M.H."/>
        </authorList>
    </citation>
    <scope>NUCLEOTIDE SEQUENCE</scope>
    <source>
        <strain evidence="2">20211129_DDA</strain>
        <tissue evidence="2">Liver</tissue>
    </source>
</reference>
<evidence type="ECO:0000313" key="2">
    <source>
        <dbReference type="EMBL" id="KAJ1156092.1"/>
    </source>
</evidence>
<accession>A0AAV7RWU3</accession>
<keyword evidence="1" id="KW-0732">Signal</keyword>
<feature type="chain" id="PRO_5043339164" description="Secreted protein" evidence="1">
    <location>
        <begin position="22"/>
        <end position="74"/>
    </location>
</feature>
<evidence type="ECO:0008006" key="4">
    <source>
        <dbReference type="Google" id="ProtNLM"/>
    </source>
</evidence>
<protein>
    <recommendedName>
        <fullName evidence="4">Secreted protein</fullName>
    </recommendedName>
</protein>
<comment type="caution">
    <text evidence="2">The sequence shown here is derived from an EMBL/GenBank/DDBJ whole genome shotgun (WGS) entry which is preliminary data.</text>
</comment>
<proteinExistence type="predicted"/>